<sequence length="1003" mass="111575">MKIKLLNLLFFLFSVHSLSAQDIELYSQFNGRYDYTAIGATLNSCENNLCGVCEIDTSAAATLTLEPSQNVVAAYLYWAGSGEGDFEVNLNGFDITAERTFNHTLETNGTDLLFFSAFADVTSILQNTGNGDYTLSELDLQEAIVPYCNNATNFGGWSITVVYEDASLPLNQLSIFDGLQGVSVDEPDLTIQLNNLSVIDNEGAKIGFLAWEGDSDLGIGENLLVNGNEIFNEPLNPEGNVFNGTNSFTNSDELYNMDLDFFNIENNIDVGDTSATIQLHTGGVVNVGTPENPVFQLRGDLILINNVVTVLNSILPDPSPQIDTINTTCFSSEFQLDYTVNNFNCTGALPPNTPILFYIEDELVGQTSTQNSIPIDGSEAGQINITLPNNVSATNTITMIVNEDVDGNIIVPEINNDNNSIEFSIAIPIFDFENAVINLEACENTSNPNVAIFDLTENTPIAIGQQQNINIDYFLTESQAENNQTPIDDPTNFENSSNPQEIFVRITFEGDEDCYLTDSFFLNVNRTPISGVPNNLTACEYQDDSGISIFDLSVNDDLMTNAQNNTSLDYYTNLEDLANSIDEIEDIQNFENTTNPQTIYTKLFNSDHPECYTISSFELEVTSLSMGNIIEEFKACDPNGLQATFDLTPNTSIAIGTQTNVEVNYFKTFSQADNNSDFIINPSSYPNQNNPQEIFIRISSSNNEDCYIIDSFLISVVDTPEAYQPADITLCDDSTNDEIALFNLTDNESTILNGQDATINYYTSQEDADLDQNQITTPTNYTNISNPQEIFVRLSNEELPECYTTTSFTLNINSIDNIPLNETLLYCDEGFNLATFDLTEIEEFLSLSNTEIIENYYTSSADASFLMNPITTPSSYGSISDPQQIFIRVEEQDDCYKIYDFNIAVENCPPFIPEGFSPNNDGINDTFEISGLYNIFENFELKIFNRYGTLIYQGNNDIPEWDGTSNEGLNNQGKELPTGTYYYILNLNDPNYDIYRGWVYLNR</sequence>
<feature type="signal peptide" evidence="1">
    <location>
        <begin position="1"/>
        <end position="20"/>
    </location>
</feature>
<proteinExistence type="predicted"/>
<keyword evidence="1" id="KW-0732">Signal</keyword>
<comment type="caution">
    <text evidence="2">The sequence shown here is derived from an EMBL/GenBank/DDBJ whole genome shotgun (WGS) entry which is preliminary data.</text>
</comment>
<dbReference type="EMBL" id="BMWY01000005">
    <property type="protein sequence ID" value="GGZ58776.1"/>
    <property type="molecule type" value="Genomic_DNA"/>
</dbReference>
<dbReference type="RefSeq" id="WP_051191283.1">
    <property type="nucleotide sequence ID" value="NZ_BMWY01000005.1"/>
</dbReference>
<organism evidence="2 3">
    <name type="scientific">Mesonia mobilis</name>
    <dbReference type="NCBI Taxonomy" id="369791"/>
    <lineage>
        <taxon>Bacteria</taxon>
        <taxon>Pseudomonadati</taxon>
        <taxon>Bacteroidota</taxon>
        <taxon>Flavobacteriia</taxon>
        <taxon>Flavobacteriales</taxon>
        <taxon>Flavobacteriaceae</taxon>
        <taxon>Mesonia</taxon>
    </lineage>
</organism>
<dbReference type="InterPro" id="IPR026341">
    <property type="entry name" value="T9SS_type_B"/>
</dbReference>
<name>A0ABQ3BYN5_9FLAO</name>
<evidence type="ECO:0008006" key="4">
    <source>
        <dbReference type="Google" id="ProtNLM"/>
    </source>
</evidence>
<feature type="chain" id="PRO_5046969703" description="Gliding motility-associated C-terminal domain-containing protein" evidence="1">
    <location>
        <begin position="21"/>
        <end position="1003"/>
    </location>
</feature>
<dbReference type="GeneID" id="94369707"/>
<accession>A0ABQ3BYN5</accession>
<dbReference type="Pfam" id="PF13585">
    <property type="entry name" value="CHU_C"/>
    <property type="match status" value="1"/>
</dbReference>
<gene>
    <name evidence="2" type="ORF">GCM10008088_20450</name>
</gene>
<protein>
    <recommendedName>
        <fullName evidence="4">Gliding motility-associated C-terminal domain-containing protein</fullName>
    </recommendedName>
</protein>
<dbReference type="Proteomes" id="UP000615593">
    <property type="component" value="Unassembled WGS sequence"/>
</dbReference>
<evidence type="ECO:0000256" key="1">
    <source>
        <dbReference type="SAM" id="SignalP"/>
    </source>
</evidence>
<reference evidence="3" key="1">
    <citation type="journal article" date="2019" name="Int. J. Syst. Evol. Microbiol.">
        <title>The Global Catalogue of Microorganisms (GCM) 10K type strain sequencing project: providing services to taxonomists for standard genome sequencing and annotation.</title>
        <authorList>
            <consortium name="The Broad Institute Genomics Platform"/>
            <consortium name="The Broad Institute Genome Sequencing Center for Infectious Disease"/>
            <person name="Wu L."/>
            <person name="Ma J."/>
        </authorList>
    </citation>
    <scope>NUCLEOTIDE SEQUENCE [LARGE SCALE GENOMIC DNA]</scope>
    <source>
        <strain evidence="3">KCTC 12708</strain>
    </source>
</reference>
<dbReference type="NCBIfam" id="TIGR04131">
    <property type="entry name" value="Bac_Flav_CTERM"/>
    <property type="match status" value="1"/>
</dbReference>
<evidence type="ECO:0000313" key="3">
    <source>
        <dbReference type="Proteomes" id="UP000615593"/>
    </source>
</evidence>
<evidence type="ECO:0000313" key="2">
    <source>
        <dbReference type="EMBL" id="GGZ58776.1"/>
    </source>
</evidence>
<keyword evidence="3" id="KW-1185">Reference proteome</keyword>